<keyword evidence="1" id="KW-0175">Coiled coil</keyword>
<protein>
    <submittedName>
        <fullName evidence="3">Uncharacterized protein</fullName>
    </submittedName>
</protein>
<feature type="chain" id="PRO_5003390558" evidence="2">
    <location>
        <begin position="23"/>
        <end position="724"/>
    </location>
</feature>
<accession>F9WM86</accession>
<keyword evidence="4" id="KW-1185">Reference proteome</keyword>
<evidence type="ECO:0000313" key="3">
    <source>
        <dbReference type="EMBL" id="CCD18637.1"/>
    </source>
</evidence>
<evidence type="ECO:0000256" key="1">
    <source>
        <dbReference type="SAM" id="Coils"/>
    </source>
</evidence>
<evidence type="ECO:0000256" key="2">
    <source>
        <dbReference type="SAM" id="SignalP"/>
    </source>
</evidence>
<keyword evidence="2" id="KW-0732">Signal</keyword>
<proteinExistence type="predicted"/>
<dbReference type="Proteomes" id="UP000009027">
    <property type="component" value="Unassembled WGS sequence"/>
</dbReference>
<reference evidence="3 4" key="1">
    <citation type="journal article" date="2012" name="Proc. Natl. Acad. Sci. U.S.A.">
        <title>Antigenic diversity is generated by distinct evolutionary mechanisms in African trypanosome species.</title>
        <authorList>
            <person name="Jackson A.P."/>
            <person name="Berry A."/>
            <person name="Aslett M."/>
            <person name="Allison H.C."/>
            <person name="Burton P."/>
            <person name="Vavrova-Anderson J."/>
            <person name="Brown R."/>
            <person name="Browne H."/>
            <person name="Corton N."/>
            <person name="Hauser H."/>
            <person name="Gamble J."/>
            <person name="Gilderthorp R."/>
            <person name="Marcello L."/>
            <person name="McQuillan J."/>
            <person name="Otto T.D."/>
            <person name="Quail M.A."/>
            <person name="Sanders M.J."/>
            <person name="van Tonder A."/>
            <person name="Ginger M.L."/>
            <person name="Field M.C."/>
            <person name="Barry J.D."/>
            <person name="Hertz-Fowler C."/>
            <person name="Berriman M."/>
        </authorList>
    </citation>
    <scope>NUCLEOTIDE SEQUENCE</scope>
    <source>
        <strain evidence="3 4">Y486</strain>
    </source>
</reference>
<gene>
    <name evidence="3" type="ORF">TvY486_0013330</name>
</gene>
<feature type="signal peptide" evidence="2">
    <location>
        <begin position="1"/>
        <end position="22"/>
    </location>
</feature>
<dbReference type="AlphaFoldDB" id="F9WM86"/>
<name>F9WM86_TRYVY</name>
<dbReference type="VEuPathDB" id="TriTrypDB:TvY486_0013330"/>
<sequence length="724" mass="80504">MFPRKFLYWYLFLITCGTLCTSADTAVNYHITPEDEQFIWEAKNITCNLGRVLAECEATFAQLSNLTSSIKTLVKMPFMNRTDVNDAVEKAENSALEALQIIRECDVNKVPTYVFSASEWKHLPFTMEEMNKTFHSCRSELQDGRWSWIATKPHSAWNVSAIEEHYRHVLSLWNGTSAEINATEASTNYYIYRVGLECRKHVFSKDKMYSSMMRFSTGVSNVYTDGLHSLSGKSGHVHVNLQAALDKLKSLVASAKGAEVKRKEQENTLQHSLSKVSEVLCAKEKGVNVTLRDAKRYEKRAKEAGENIQESHKNVSAAHKRLVEISGKFEHFLPFLSDLWKTTKNIATERVGYATERLTEANNSIALNEKHVSVARELLKVAEGNLSATRSLLFNNRKNFDAILLNKSRYAVIGQSGSCTEGNEKFSVTVSEDVGEVLDRLSSVFNNTKAITFDNETWRTDVEKKLSEVDANGKKTQESLRAAEGFETEASGKIDEVGQLVSDALAKKLCAEREALGDLGRTFAAIEEKRRNLVRAGSSEKRRIDVAMLRFRQASDAASYLEGRHPTAEEHAPHPSEARRELATKAKNMKADVKSALADTVSAGRRVADVFQAILNTDTRGVRGTGTETCLPSTDGVEQYLLTLNKTSASELHELLNSSRLDSKKQQLEKQTVDLAAVVASLGVAANEAESAADNAEKRFEKLSKDAGCVDLYHQLLSAFKPGA</sequence>
<organism evidence="3 4">
    <name type="scientific">Trypanosoma vivax (strain Y486)</name>
    <dbReference type="NCBI Taxonomy" id="1055687"/>
    <lineage>
        <taxon>Eukaryota</taxon>
        <taxon>Discoba</taxon>
        <taxon>Euglenozoa</taxon>
        <taxon>Kinetoplastea</taxon>
        <taxon>Metakinetoplastina</taxon>
        <taxon>Trypanosomatida</taxon>
        <taxon>Trypanosomatidae</taxon>
        <taxon>Trypanosoma</taxon>
        <taxon>Duttonella</taxon>
    </lineage>
</organism>
<feature type="coiled-coil region" evidence="1">
    <location>
        <begin position="679"/>
        <end position="706"/>
    </location>
</feature>
<evidence type="ECO:0000313" key="4">
    <source>
        <dbReference type="Proteomes" id="UP000009027"/>
    </source>
</evidence>
<dbReference type="EMBL" id="CAEX01001577">
    <property type="protein sequence ID" value="CCD18637.1"/>
    <property type="molecule type" value="Genomic_DNA"/>
</dbReference>